<keyword evidence="1" id="KW-0175">Coiled coil</keyword>
<keyword evidence="4" id="KW-1185">Reference proteome</keyword>
<organism evidence="3 4">
    <name type="scientific">Aliibacillus thermotolerans</name>
    <dbReference type="NCBI Taxonomy" id="1834418"/>
    <lineage>
        <taxon>Bacteria</taxon>
        <taxon>Bacillati</taxon>
        <taxon>Bacillota</taxon>
        <taxon>Bacilli</taxon>
        <taxon>Bacillales</taxon>
        <taxon>Bacillaceae</taxon>
        <taxon>Aliibacillus</taxon>
    </lineage>
</organism>
<dbReference type="RefSeq" id="WP_270897980.1">
    <property type="nucleotide sequence ID" value="NZ_JBHSPF010000018.1"/>
</dbReference>
<dbReference type="InterPro" id="IPR046865">
    <property type="entry name" value="FapA_b_solenoid"/>
</dbReference>
<feature type="coiled-coil region" evidence="1">
    <location>
        <begin position="343"/>
        <end position="412"/>
    </location>
</feature>
<dbReference type="SUPFAM" id="SSF63848">
    <property type="entry name" value="Cell-division inhibitor MinC, C-terminal domain"/>
    <property type="match status" value="1"/>
</dbReference>
<dbReference type="InterPro" id="IPR046866">
    <property type="entry name" value="FapA_N"/>
</dbReference>
<dbReference type="Proteomes" id="UP001596143">
    <property type="component" value="Unassembled WGS sequence"/>
</dbReference>
<proteinExistence type="predicted"/>
<dbReference type="InterPro" id="IPR005646">
    <property type="entry name" value="FapA"/>
</dbReference>
<evidence type="ECO:0000259" key="2">
    <source>
        <dbReference type="Pfam" id="PF20250"/>
    </source>
</evidence>
<reference evidence="4" key="1">
    <citation type="journal article" date="2019" name="Int. J. Syst. Evol. Microbiol.">
        <title>The Global Catalogue of Microorganisms (GCM) 10K type strain sequencing project: providing services to taxonomists for standard genome sequencing and annotation.</title>
        <authorList>
            <consortium name="The Broad Institute Genomics Platform"/>
            <consortium name="The Broad Institute Genome Sequencing Center for Infectious Disease"/>
            <person name="Wu L."/>
            <person name="Ma J."/>
        </authorList>
    </citation>
    <scope>NUCLEOTIDE SEQUENCE [LARGE SCALE GENOMIC DNA]</scope>
    <source>
        <strain evidence="4">CGMCC 1.15790</strain>
    </source>
</reference>
<accession>A0ABW0U3Q4</accession>
<name>A0ABW0U3Q4_9BACI</name>
<sequence length="466" mass="52103">MDIHDFFHVKISGDKLHATVLRKKTLPEEEKEEEKWTKEEWLTFLETKRVIHGIIEAHVNQLVEDPFQTETPLEIARGKAPIPGQDAYLTSPYMKVDNAKATDETDRVNLKEVMDIPMVKKGDLAGEKIDPVPGEDGMAVTGERLPARKPRDFPLRPGKNTRVEGNRIYATKGGQVSVQKRMIHVHPVYEVRGDLDMKTGNIDFTGSVTVQGNVPSGYEIKAEGDIHIFGMVEASTLQAGGSIFISGGVSAQGKGRIEATKDIHALYLNEAHLQAGGAIYIRQTIMHSVCEAGEEVLCKDSKGQIVGGKISAGKKIHAKEIGNAMNTATALFIGASHHFLADMKREEDMLRQAKEETTKIRKLLRAFERKEKNELPLSPKEKVMKLRARNTLKQWTKRAVEAADKLQDMKDIYANQHSGIIIVENVIHPNVDIHFGKYRRKTNTTYSYVNIQFIDSEISIRGATHV</sequence>
<comment type="caution">
    <text evidence="3">The sequence shown here is derived from an EMBL/GenBank/DDBJ whole genome shotgun (WGS) entry which is preliminary data.</text>
</comment>
<dbReference type="Pfam" id="PF20250">
    <property type="entry name" value="FapA_N"/>
    <property type="match status" value="1"/>
</dbReference>
<dbReference type="Pfam" id="PF03961">
    <property type="entry name" value="FapA"/>
    <property type="match status" value="1"/>
</dbReference>
<dbReference type="PANTHER" id="PTHR38032">
    <property type="entry name" value="POLYMERASE-RELATED"/>
    <property type="match status" value="1"/>
</dbReference>
<evidence type="ECO:0000313" key="3">
    <source>
        <dbReference type="EMBL" id="MFC5628107.1"/>
    </source>
</evidence>
<dbReference type="EMBL" id="JBHSPF010000018">
    <property type="protein sequence ID" value="MFC5628107.1"/>
    <property type="molecule type" value="Genomic_DNA"/>
</dbReference>
<dbReference type="InterPro" id="IPR036145">
    <property type="entry name" value="MinC_C_sf"/>
</dbReference>
<dbReference type="PANTHER" id="PTHR38032:SF1">
    <property type="entry name" value="RNA-BINDING PROTEIN KHPB N-TERMINAL DOMAIN-CONTAINING PROTEIN"/>
    <property type="match status" value="1"/>
</dbReference>
<feature type="domain" description="Flagellar Assembly Protein A N-terminal region" evidence="2">
    <location>
        <begin position="8"/>
        <end position="180"/>
    </location>
</feature>
<protein>
    <submittedName>
        <fullName evidence="3">DUF342 domain-containing protein</fullName>
    </submittedName>
</protein>
<gene>
    <name evidence="3" type="ORF">ACFPTR_04260</name>
</gene>
<evidence type="ECO:0000256" key="1">
    <source>
        <dbReference type="SAM" id="Coils"/>
    </source>
</evidence>
<evidence type="ECO:0000313" key="4">
    <source>
        <dbReference type="Proteomes" id="UP001596143"/>
    </source>
</evidence>